<reference evidence="2 3" key="1">
    <citation type="submission" date="2020-12" db="EMBL/GenBank/DDBJ databases">
        <title>Effect of drift, selection, and recombination on the evolution of hybrid genomes in Candida yeast pathogens.</title>
        <authorList>
            <person name="Mixao V."/>
            <person name="Ksiezopolska E."/>
            <person name="Saus E."/>
            <person name="Boekhout T."/>
            <person name="Gacser A."/>
            <person name="Gabaldon T."/>
        </authorList>
    </citation>
    <scope>NUCLEOTIDE SEQUENCE [LARGE SCALE GENOMIC DNA]</scope>
    <source>
        <strain evidence="2 3">BP57</strain>
    </source>
</reference>
<dbReference type="GO" id="GO:0005524">
    <property type="term" value="F:ATP binding"/>
    <property type="evidence" value="ECO:0007669"/>
    <property type="project" value="InterPro"/>
</dbReference>
<evidence type="ECO:0000313" key="2">
    <source>
        <dbReference type="EMBL" id="KAG5418107.1"/>
    </source>
</evidence>
<sequence length="343" mass="39322">MSSTPTIGTLPVGFVPFTLNLKHPVLITPHVSRHREPIDTLMGIYASMHIRVGITDLKLKFPDETLSLYESDTPLDYYLLVGRLLRNLADGRVIGFRELYYMDQDHWSNQQMVSKRVKKISTALNIELDDLNVIPDCMCTVKTTFLRQDLTELAAFDAINIWLQEDGYRLRSSNGVVMLIFEKFGAMMDFLHQYRHTRTEKQYICVSSSGFPSHGLLDKIAEITTRFKVPVIGVTDRDTAGLHIYLQLRSKIPNTIYLDIVPQRTNENTTIKANEKRRASNLMKDEEIPLFIKYVAIDIFNKNRTVGLNQNANLGYVILKKVESTSFPDGLETIEIDYNRLDI</sequence>
<dbReference type="PANTHER" id="PTHR10848">
    <property type="entry name" value="MEIOTIC RECOMBINATION PROTEIN SPO11"/>
    <property type="match status" value="1"/>
</dbReference>
<dbReference type="GO" id="GO:0005694">
    <property type="term" value="C:chromosome"/>
    <property type="evidence" value="ECO:0007669"/>
    <property type="project" value="InterPro"/>
</dbReference>
<feature type="domain" description="Spo11/DNA topoisomerase VI subunit A N-terminal" evidence="1">
    <location>
        <begin position="81"/>
        <end position="133"/>
    </location>
</feature>
<dbReference type="PANTHER" id="PTHR10848:SF0">
    <property type="entry name" value="MEIOTIC RECOMBINATION PROTEIN SPO11"/>
    <property type="match status" value="1"/>
</dbReference>
<dbReference type="Pfam" id="PF04406">
    <property type="entry name" value="TP6A_N"/>
    <property type="match status" value="1"/>
</dbReference>
<dbReference type="SUPFAM" id="SSF56726">
    <property type="entry name" value="DNA topoisomerase IV, alpha subunit"/>
    <property type="match status" value="1"/>
</dbReference>
<dbReference type="InterPro" id="IPR013049">
    <property type="entry name" value="Spo11/TopoVI_A_N"/>
</dbReference>
<evidence type="ECO:0000259" key="1">
    <source>
        <dbReference type="Pfam" id="PF04406"/>
    </source>
</evidence>
<gene>
    <name evidence="2" type="ORF">I9W82_004436</name>
</gene>
<dbReference type="AlphaFoldDB" id="A0A8H7ZA64"/>
<proteinExistence type="predicted"/>
<dbReference type="OrthoDB" id="10460231at2759"/>
<dbReference type="InterPro" id="IPR036078">
    <property type="entry name" value="Spo11/TopoVI_A_sf"/>
</dbReference>
<dbReference type="EMBL" id="JAEOAQ010000006">
    <property type="protein sequence ID" value="KAG5418107.1"/>
    <property type="molecule type" value="Genomic_DNA"/>
</dbReference>
<organism evidence="2 3">
    <name type="scientific">Candida metapsilosis</name>
    <dbReference type="NCBI Taxonomy" id="273372"/>
    <lineage>
        <taxon>Eukaryota</taxon>
        <taxon>Fungi</taxon>
        <taxon>Dikarya</taxon>
        <taxon>Ascomycota</taxon>
        <taxon>Saccharomycotina</taxon>
        <taxon>Pichiomycetes</taxon>
        <taxon>Debaryomycetaceae</taxon>
        <taxon>Candida/Lodderomyces clade</taxon>
        <taxon>Candida</taxon>
    </lineage>
</organism>
<dbReference type="Gene3D" id="3.40.1360.10">
    <property type="match status" value="1"/>
</dbReference>
<comment type="caution">
    <text evidence="2">The sequence shown here is derived from an EMBL/GenBank/DDBJ whole genome shotgun (WGS) entry which is preliminary data.</text>
</comment>
<dbReference type="RefSeq" id="XP_067547223.1">
    <property type="nucleotide sequence ID" value="XM_067693508.1"/>
</dbReference>
<dbReference type="GO" id="GO:0003677">
    <property type="term" value="F:DNA binding"/>
    <property type="evidence" value="ECO:0007669"/>
    <property type="project" value="InterPro"/>
</dbReference>
<dbReference type="InterPro" id="IPR002815">
    <property type="entry name" value="Spo11/TopoVI_A"/>
</dbReference>
<evidence type="ECO:0000313" key="3">
    <source>
        <dbReference type="Proteomes" id="UP000669133"/>
    </source>
</evidence>
<dbReference type="GeneID" id="93653065"/>
<dbReference type="GO" id="GO:0003918">
    <property type="term" value="F:DNA topoisomerase type II (double strand cut, ATP-hydrolyzing) activity"/>
    <property type="evidence" value="ECO:0007669"/>
    <property type="project" value="InterPro"/>
</dbReference>
<name>A0A8H7ZA64_9ASCO</name>
<dbReference type="Proteomes" id="UP000669133">
    <property type="component" value="Unassembled WGS sequence"/>
</dbReference>
<accession>A0A8H7ZA64</accession>
<protein>
    <recommendedName>
        <fullName evidence="1">Spo11/DNA topoisomerase VI subunit A N-terminal domain-containing protein</fullName>
    </recommendedName>
</protein>
<dbReference type="GO" id="GO:0006259">
    <property type="term" value="P:DNA metabolic process"/>
    <property type="evidence" value="ECO:0007669"/>
    <property type="project" value="InterPro"/>
</dbReference>
<keyword evidence="3" id="KW-1185">Reference proteome</keyword>